<protein>
    <recommendedName>
        <fullName evidence="1">Tc1-like transposase DDE domain-containing protein</fullName>
    </recommendedName>
</protein>
<keyword evidence="3" id="KW-1185">Reference proteome</keyword>
<dbReference type="Pfam" id="PF13358">
    <property type="entry name" value="DDE_3"/>
    <property type="match status" value="1"/>
</dbReference>
<gene>
    <name evidence="2" type="ORF">EEDITHA_LOCUS5490</name>
</gene>
<comment type="caution">
    <text evidence="2">The sequence shown here is derived from an EMBL/GenBank/DDBJ whole genome shotgun (WGS) entry which is preliminary data.</text>
</comment>
<sequence length="310" mass="35596">MAKTKPTLRSQERKMKLGFKWKATMNNRKVFIETSAIRLLRINYLQKLRQYRQQNRPIVYADESYIHATHSTPKGWTDGSTEGLKKPISKGQRVVLVHAGSEMGFVPNALLTFKSGMKSGDYHDDMNFDNYEKWIRTDLLPNLSPNSIIVLDNASYHNKEYNLAPNANTRKADMQDWLSEKAITFTTDMLKPQLYQVIKNNKDRFKTFSIDKIFKEHGHDVLRLPPYHPDLNPIEMAWAAIKEKEAYVKSDHVIDSMTEEFVIRVEDTDSSDSESDSSTDLEYEIATFGPSSSIPLGNYIEGVMPMSDSN</sequence>
<dbReference type="Proteomes" id="UP001153954">
    <property type="component" value="Unassembled WGS sequence"/>
</dbReference>
<evidence type="ECO:0000313" key="2">
    <source>
        <dbReference type="EMBL" id="CAH2089437.1"/>
    </source>
</evidence>
<evidence type="ECO:0000313" key="3">
    <source>
        <dbReference type="Proteomes" id="UP001153954"/>
    </source>
</evidence>
<accession>A0AAU9TV91</accession>
<dbReference type="InterPro" id="IPR036397">
    <property type="entry name" value="RNaseH_sf"/>
</dbReference>
<organism evidence="2 3">
    <name type="scientific">Euphydryas editha</name>
    <name type="common">Edith's checkerspot</name>
    <dbReference type="NCBI Taxonomy" id="104508"/>
    <lineage>
        <taxon>Eukaryota</taxon>
        <taxon>Metazoa</taxon>
        <taxon>Ecdysozoa</taxon>
        <taxon>Arthropoda</taxon>
        <taxon>Hexapoda</taxon>
        <taxon>Insecta</taxon>
        <taxon>Pterygota</taxon>
        <taxon>Neoptera</taxon>
        <taxon>Endopterygota</taxon>
        <taxon>Lepidoptera</taxon>
        <taxon>Glossata</taxon>
        <taxon>Ditrysia</taxon>
        <taxon>Papilionoidea</taxon>
        <taxon>Nymphalidae</taxon>
        <taxon>Nymphalinae</taxon>
        <taxon>Euphydryas</taxon>
    </lineage>
</organism>
<dbReference type="Gene3D" id="3.30.420.10">
    <property type="entry name" value="Ribonuclease H-like superfamily/Ribonuclease H"/>
    <property type="match status" value="1"/>
</dbReference>
<proteinExistence type="predicted"/>
<dbReference type="InterPro" id="IPR038717">
    <property type="entry name" value="Tc1-like_DDE_dom"/>
</dbReference>
<feature type="domain" description="Tc1-like transposase DDE" evidence="1">
    <location>
        <begin position="170"/>
        <end position="244"/>
    </location>
</feature>
<name>A0AAU9TV91_EUPED</name>
<dbReference type="AlphaFoldDB" id="A0AAU9TV91"/>
<dbReference type="PANTHER" id="PTHR33939">
    <property type="entry name" value="PROTEIN CBG22215"/>
    <property type="match status" value="1"/>
</dbReference>
<reference evidence="2" key="1">
    <citation type="submission" date="2022-03" db="EMBL/GenBank/DDBJ databases">
        <authorList>
            <person name="Tunstrom K."/>
        </authorList>
    </citation>
    <scope>NUCLEOTIDE SEQUENCE</scope>
</reference>
<dbReference type="EMBL" id="CAKOGL010000008">
    <property type="protein sequence ID" value="CAH2089437.1"/>
    <property type="molecule type" value="Genomic_DNA"/>
</dbReference>
<dbReference type="GO" id="GO:0003676">
    <property type="term" value="F:nucleic acid binding"/>
    <property type="evidence" value="ECO:0007669"/>
    <property type="project" value="InterPro"/>
</dbReference>
<dbReference type="PANTHER" id="PTHR33939:SF1">
    <property type="entry name" value="DUF4371 DOMAIN-CONTAINING PROTEIN"/>
    <property type="match status" value="1"/>
</dbReference>
<evidence type="ECO:0000259" key="1">
    <source>
        <dbReference type="Pfam" id="PF13358"/>
    </source>
</evidence>